<reference evidence="2 3" key="1">
    <citation type="submission" date="2015-12" db="EMBL/GenBank/DDBJ databases">
        <title>Draft genome sequence of Moniliophthora roreri, the causal agent of frosty pod rot of cacao.</title>
        <authorList>
            <person name="Aime M.C."/>
            <person name="Diaz-Valderrama J.R."/>
            <person name="Kijpornyongpan T."/>
            <person name="Phillips-Mora W."/>
        </authorList>
    </citation>
    <scope>NUCLEOTIDE SEQUENCE [LARGE SCALE GENOMIC DNA]</scope>
    <source>
        <strain evidence="2 3">MCA 2952</strain>
    </source>
</reference>
<gene>
    <name evidence="2" type="ORF">WG66_4564</name>
</gene>
<dbReference type="AlphaFoldDB" id="A0A0W0G2F9"/>
<evidence type="ECO:0000313" key="2">
    <source>
        <dbReference type="EMBL" id="KTB42765.1"/>
    </source>
</evidence>
<dbReference type="EMBL" id="LATX01001295">
    <property type="protein sequence ID" value="KTB42765.1"/>
    <property type="molecule type" value="Genomic_DNA"/>
</dbReference>
<sequence>MPPRKRPISDDEGSDSNFEPSTSNTVTAAKKPRTIKAKSSASTASAMKALSELEAMSHTDLASYAFDLQTQLSQRAAVSGSGEFQWTPEKISERVAKTRDICAAEIKKQMKWQPSCKQISSQFGHPFTLKSSDLFGIEKGGKAWKIKKVPLSDFQNRVGWITASIRYGSLRLTGAEVRIGWNKEEKTFTLGGTYGL</sequence>
<comment type="caution">
    <text evidence="2">The sequence shown here is derived from an EMBL/GenBank/DDBJ whole genome shotgun (WGS) entry which is preliminary data.</text>
</comment>
<feature type="region of interest" description="Disordered" evidence="1">
    <location>
        <begin position="1"/>
        <end position="40"/>
    </location>
</feature>
<evidence type="ECO:0000256" key="1">
    <source>
        <dbReference type="SAM" id="MobiDB-lite"/>
    </source>
</evidence>
<accession>A0A0W0G2F9</accession>
<evidence type="ECO:0000313" key="3">
    <source>
        <dbReference type="Proteomes" id="UP000054988"/>
    </source>
</evidence>
<protein>
    <submittedName>
        <fullName evidence="2">Uncharacterized protein</fullName>
    </submittedName>
</protein>
<organism evidence="2 3">
    <name type="scientific">Moniliophthora roreri</name>
    <name type="common">Frosty pod rot fungus</name>
    <name type="synonym">Monilia roreri</name>
    <dbReference type="NCBI Taxonomy" id="221103"/>
    <lineage>
        <taxon>Eukaryota</taxon>
        <taxon>Fungi</taxon>
        <taxon>Dikarya</taxon>
        <taxon>Basidiomycota</taxon>
        <taxon>Agaricomycotina</taxon>
        <taxon>Agaricomycetes</taxon>
        <taxon>Agaricomycetidae</taxon>
        <taxon>Agaricales</taxon>
        <taxon>Marasmiineae</taxon>
        <taxon>Marasmiaceae</taxon>
        <taxon>Moniliophthora</taxon>
    </lineage>
</organism>
<name>A0A0W0G2F9_MONRR</name>
<proteinExistence type="predicted"/>
<feature type="compositionally biased region" description="Polar residues" evidence="1">
    <location>
        <begin position="15"/>
        <end position="27"/>
    </location>
</feature>
<dbReference type="Proteomes" id="UP000054988">
    <property type="component" value="Unassembled WGS sequence"/>
</dbReference>